<dbReference type="InterPro" id="IPR009027">
    <property type="entry name" value="Ribosomal_bL9/RNase_H1_N"/>
</dbReference>
<evidence type="ECO:0000256" key="1">
    <source>
        <dbReference type="ARBA" id="ARBA00010605"/>
    </source>
</evidence>
<comment type="similarity">
    <text evidence="1">Belongs to the bacterial ribosomal protein bL9 family.</text>
</comment>
<reference evidence="11" key="1">
    <citation type="journal article" date="2012" name="Science">
        <title>Fermentation, hydrogen, and sulfur metabolism in multiple uncultivated bacterial phyla.</title>
        <authorList>
            <person name="Wrighton K.C."/>
            <person name="Thomas B.C."/>
            <person name="Sharon I."/>
            <person name="Miller C.S."/>
            <person name="Castelle C.J."/>
            <person name="VerBerkmoes N.C."/>
            <person name="Wilkins M.J."/>
            <person name="Hettich R.L."/>
            <person name="Lipton M.S."/>
            <person name="Williams K.H."/>
            <person name="Long P.E."/>
            <person name="Banfield J.F."/>
        </authorList>
    </citation>
    <scope>NUCLEOTIDE SEQUENCE [LARGE SCALE GENOMIC DNA]</scope>
</reference>
<dbReference type="GO" id="GO:0003735">
    <property type="term" value="F:structural constituent of ribosome"/>
    <property type="evidence" value="ECO:0007669"/>
    <property type="project" value="InterPro"/>
</dbReference>
<dbReference type="Gene3D" id="3.40.5.10">
    <property type="entry name" value="Ribosomal protein L9, N-terminal domain"/>
    <property type="match status" value="1"/>
</dbReference>
<proteinExistence type="inferred from homology"/>
<feature type="coiled-coil region" evidence="8">
    <location>
        <begin position="186"/>
        <end position="215"/>
    </location>
</feature>
<dbReference type="EMBL" id="AMFJ01036096">
    <property type="protein sequence ID" value="EKD25279.1"/>
    <property type="molecule type" value="Genomic_DNA"/>
</dbReference>
<dbReference type="NCBIfam" id="TIGR00158">
    <property type="entry name" value="L9"/>
    <property type="match status" value="1"/>
</dbReference>
<dbReference type="AlphaFoldDB" id="K1YIR6"/>
<sequence>MPKRKLENKTIEVILLQSDKHLGEKYEIVRVKPIFARNVLLPKQIAVLADAGSKNKFAQKMAAAEVERKKKASGLDDLFAKLHNVGGITIVRKANAEGTLYAKVDENDIATVINETYGTAVEPHYLKLKKKITTLGSFSVPFLYKELKKDVAVKVDQDPEEAEKIAKHKASKNAKKNEEVVVEGQVKKTREEVMAEKEEAKQAKRAETIKRLKEKFKD</sequence>
<feature type="domain" description="Large ribosomal subunit protein bL9 C-terminal" evidence="10">
    <location>
        <begin position="78"/>
        <end position="156"/>
    </location>
</feature>
<evidence type="ECO:0000256" key="6">
    <source>
        <dbReference type="ARBA" id="ARBA00035292"/>
    </source>
</evidence>
<name>K1YIR6_9BACT</name>
<dbReference type="InterPro" id="IPR020069">
    <property type="entry name" value="Ribosomal_bL9_C"/>
</dbReference>
<evidence type="ECO:0000256" key="4">
    <source>
        <dbReference type="ARBA" id="ARBA00022980"/>
    </source>
</evidence>
<dbReference type="GO" id="GO:0006412">
    <property type="term" value="P:translation"/>
    <property type="evidence" value="ECO:0007669"/>
    <property type="project" value="InterPro"/>
</dbReference>
<dbReference type="GO" id="GO:0019843">
    <property type="term" value="F:rRNA binding"/>
    <property type="evidence" value="ECO:0007669"/>
    <property type="project" value="UniProtKB-KW"/>
</dbReference>
<gene>
    <name evidence="11" type="ORF">ACD_80C00089G0002</name>
</gene>
<protein>
    <recommendedName>
        <fullName evidence="6">Large ribosomal subunit protein bL9</fullName>
    </recommendedName>
    <alternativeName>
        <fullName evidence="7">50S ribosomal protein L9</fullName>
    </alternativeName>
</protein>
<evidence type="ECO:0000313" key="11">
    <source>
        <dbReference type="EMBL" id="EKD25279.1"/>
    </source>
</evidence>
<keyword evidence="4" id="KW-0689">Ribosomal protein</keyword>
<dbReference type="GO" id="GO:0005840">
    <property type="term" value="C:ribosome"/>
    <property type="evidence" value="ECO:0007669"/>
    <property type="project" value="UniProtKB-KW"/>
</dbReference>
<feature type="domain" description="Ribosomal protein L9" evidence="9">
    <location>
        <begin position="11"/>
        <end position="57"/>
    </location>
</feature>
<accession>K1YIR6</accession>
<dbReference type="InterPro" id="IPR036791">
    <property type="entry name" value="Ribosomal_bL9_C_sf"/>
</dbReference>
<keyword evidence="2" id="KW-0699">rRNA-binding</keyword>
<keyword evidence="5" id="KW-0687">Ribonucleoprotein</keyword>
<evidence type="ECO:0000256" key="7">
    <source>
        <dbReference type="ARBA" id="ARBA00035456"/>
    </source>
</evidence>
<dbReference type="SUPFAM" id="SSF55658">
    <property type="entry name" value="L9 N-domain-like"/>
    <property type="match status" value="1"/>
</dbReference>
<evidence type="ECO:0000256" key="8">
    <source>
        <dbReference type="SAM" id="Coils"/>
    </source>
</evidence>
<comment type="caution">
    <text evidence="11">The sequence shown here is derived from an EMBL/GenBank/DDBJ whole genome shotgun (WGS) entry which is preliminary data.</text>
</comment>
<dbReference type="InterPro" id="IPR020070">
    <property type="entry name" value="Ribosomal_bL9_N"/>
</dbReference>
<dbReference type="InterPro" id="IPR020594">
    <property type="entry name" value="Ribosomal_bL9_bac/chp"/>
</dbReference>
<dbReference type="SUPFAM" id="SSF55653">
    <property type="entry name" value="Ribosomal protein L9 C-domain"/>
    <property type="match status" value="1"/>
</dbReference>
<dbReference type="Pfam" id="PF01281">
    <property type="entry name" value="Ribosomal_L9_N"/>
    <property type="match status" value="1"/>
</dbReference>
<dbReference type="InterPro" id="IPR000244">
    <property type="entry name" value="Ribosomal_bL9"/>
</dbReference>
<evidence type="ECO:0000256" key="5">
    <source>
        <dbReference type="ARBA" id="ARBA00023274"/>
    </source>
</evidence>
<keyword evidence="3" id="KW-0694">RNA-binding</keyword>
<evidence type="ECO:0000259" key="9">
    <source>
        <dbReference type="Pfam" id="PF01281"/>
    </source>
</evidence>
<dbReference type="Pfam" id="PF03948">
    <property type="entry name" value="Ribosomal_L9_C"/>
    <property type="match status" value="1"/>
</dbReference>
<dbReference type="GO" id="GO:1990904">
    <property type="term" value="C:ribonucleoprotein complex"/>
    <property type="evidence" value="ECO:0007669"/>
    <property type="project" value="UniProtKB-KW"/>
</dbReference>
<evidence type="ECO:0000256" key="2">
    <source>
        <dbReference type="ARBA" id="ARBA00022730"/>
    </source>
</evidence>
<dbReference type="PANTHER" id="PTHR21368">
    <property type="entry name" value="50S RIBOSOMAL PROTEIN L9"/>
    <property type="match status" value="1"/>
</dbReference>
<organism evidence="11">
    <name type="scientific">uncultured bacterium</name>
    <name type="common">gcode 4</name>
    <dbReference type="NCBI Taxonomy" id="1234023"/>
    <lineage>
        <taxon>Bacteria</taxon>
        <taxon>environmental samples</taxon>
    </lineage>
</organism>
<evidence type="ECO:0000259" key="10">
    <source>
        <dbReference type="Pfam" id="PF03948"/>
    </source>
</evidence>
<evidence type="ECO:0000256" key="3">
    <source>
        <dbReference type="ARBA" id="ARBA00022884"/>
    </source>
</evidence>
<keyword evidence="8" id="KW-0175">Coiled coil</keyword>
<dbReference type="InterPro" id="IPR036935">
    <property type="entry name" value="Ribosomal_bL9_N_sf"/>
</dbReference>
<dbReference type="Gene3D" id="3.10.430.100">
    <property type="entry name" value="Ribosomal protein L9, C-terminal domain"/>
    <property type="match status" value="1"/>
</dbReference>